<evidence type="ECO:0000313" key="2">
    <source>
        <dbReference type="EMBL" id="WVZ20610.1"/>
    </source>
</evidence>
<name>A0AAQ3P2T2_VIGMU</name>
<organism evidence="2 3">
    <name type="scientific">Vigna mungo</name>
    <name type="common">Black gram</name>
    <name type="synonym">Phaseolus mungo</name>
    <dbReference type="NCBI Taxonomy" id="3915"/>
    <lineage>
        <taxon>Eukaryota</taxon>
        <taxon>Viridiplantae</taxon>
        <taxon>Streptophyta</taxon>
        <taxon>Embryophyta</taxon>
        <taxon>Tracheophyta</taxon>
        <taxon>Spermatophyta</taxon>
        <taxon>Magnoliopsida</taxon>
        <taxon>eudicotyledons</taxon>
        <taxon>Gunneridae</taxon>
        <taxon>Pentapetalae</taxon>
        <taxon>rosids</taxon>
        <taxon>fabids</taxon>
        <taxon>Fabales</taxon>
        <taxon>Fabaceae</taxon>
        <taxon>Papilionoideae</taxon>
        <taxon>50 kb inversion clade</taxon>
        <taxon>NPAAA clade</taxon>
        <taxon>indigoferoid/millettioid clade</taxon>
        <taxon>Phaseoleae</taxon>
        <taxon>Vigna</taxon>
    </lineage>
</organism>
<dbReference type="EMBL" id="CP144699">
    <property type="protein sequence ID" value="WVZ20610.1"/>
    <property type="molecule type" value="Genomic_DNA"/>
</dbReference>
<accession>A0AAQ3P2T2</accession>
<keyword evidence="1" id="KW-0812">Transmembrane</keyword>
<feature type="transmembrane region" description="Helical" evidence="1">
    <location>
        <begin position="79"/>
        <end position="99"/>
    </location>
</feature>
<protein>
    <submittedName>
        <fullName evidence="2">Uncharacterized protein</fullName>
    </submittedName>
</protein>
<evidence type="ECO:0000313" key="3">
    <source>
        <dbReference type="Proteomes" id="UP001374535"/>
    </source>
</evidence>
<gene>
    <name evidence="2" type="ORF">V8G54_007932</name>
</gene>
<keyword evidence="1" id="KW-0472">Membrane</keyword>
<dbReference type="Proteomes" id="UP001374535">
    <property type="component" value="Chromosome 2"/>
</dbReference>
<keyword evidence="3" id="KW-1185">Reference proteome</keyword>
<keyword evidence="1" id="KW-1133">Transmembrane helix</keyword>
<evidence type="ECO:0000256" key="1">
    <source>
        <dbReference type="SAM" id="Phobius"/>
    </source>
</evidence>
<sequence length="107" mass="12409">MDTQLPQIFIHHILSFISLTKILLWIRGTISPMVYTLRFTLTAKNEGRWTKPRYIVWCEQAVATPLKNLSMTLKILHEIHLFVTTSSTFIIAVGPKLILNSVIRVRY</sequence>
<dbReference type="AlphaFoldDB" id="A0AAQ3P2T2"/>
<proteinExistence type="predicted"/>
<reference evidence="2 3" key="1">
    <citation type="journal article" date="2023" name="Life. Sci Alliance">
        <title>Evolutionary insights into 3D genome organization and epigenetic landscape of Vigna mungo.</title>
        <authorList>
            <person name="Junaid A."/>
            <person name="Singh B."/>
            <person name="Bhatia S."/>
        </authorList>
    </citation>
    <scope>NUCLEOTIDE SEQUENCE [LARGE SCALE GENOMIC DNA]</scope>
    <source>
        <strain evidence="2">Urdbean</strain>
    </source>
</reference>
<feature type="transmembrane region" description="Helical" evidence="1">
    <location>
        <begin position="12"/>
        <end position="30"/>
    </location>
</feature>